<keyword evidence="1" id="KW-0843">Virulence</keyword>
<dbReference type="EMBL" id="QXFX01000746">
    <property type="protein sequence ID" value="KAE9105556.1"/>
    <property type="molecule type" value="Genomic_DNA"/>
</dbReference>
<accession>A0A6A3YTN8</accession>
<dbReference type="Gene3D" id="2.40.10.10">
    <property type="entry name" value="Trypsin-like serine proteases"/>
    <property type="match status" value="2"/>
</dbReference>
<dbReference type="EMBL" id="QXFZ01001134">
    <property type="protein sequence ID" value="KAE9096260.1"/>
    <property type="molecule type" value="Genomic_DNA"/>
</dbReference>
<proteinExistence type="predicted"/>
<protein>
    <recommendedName>
        <fullName evidence="12">Serine protease</fullName>
    </recommendedName>
</protein>
<name>A0A6A3YTN8_9STRA</name>
<dbReference type="Proteomes" id="UP000476176">
    <property type="component" value="Unassembled WGS sequence"/>
</dbReference>
<dbReference type="InterPro" id="IPR043504">
    <property type="entry name" value="Peptidase_S1_PA_chymotrypsin"/>
</dbReference>
<feature type="chain" id="PRO_5036380956" description="Serine protease" evidence="3">
    <location>
        <begin position="32"/>
        <end position="682"/>
    </location>
</feature>
<feature type="region of interest" description="Disordered" evidence="2">
    <location>
        <begin position="38"/>
        <end position="73"/>
    </location>
</feature>
<evidence type="ECO:0000313" key="8">
    <source>
        <dbReference type="Proteomes" id="UP000440367"/>
    </source>
</evidence>
<evidence type="ECO:0000313" key="7">
    <source>
        <dbReference type="EMBL" id="KAE9224000.1"/>
    </source>
</evidence>
<evidence type="ECO:0000313" key="6">
    <source>
        <dbReference type="EMBL" id="KAE9211728.1"/>
    </source>
</evidence>
<organism evidence="7 8">
    <name type="scientific">Phytophthora fragariae</name>
    <dbReference type="NCBI Taxonomy" id="53985"/>
    <lineage>
        <taxon>Eukaryota</taxon>
        <taxon>Sar</taxon>
        <taxon>Stramenopiles</taxon>
        <taxon>Oomycota</taxon>
        <taxon>Peronosporomycetes</taxon>
        <taxon>Peronosporales</taxon>
        <taxon>Peronosporaceae</taxon>
        <taxon>Phytophthora</taxon>
    </lineage>
</organism>
<dbReference type="PANTHER" id="PTHR36234">
    <property type="entry name" value="LYSYL ENDOPEPTIDASE"/>
    <property type="match status" value="1"/>
</dbReference>
<evidence type="ECO:0008006" key="12">
    <source>
        <dbReference type="Google" id="ProtNLM"/>
    </source>
</evidence>
<dbReference type="InterPro" id="IPR009003">
    <property type="entry name" value="Peptidase_S1_PA"/>
</dbReference>
<evidence type="ECO:0000256" key="3">
    <source>
        <dbReference type="SAM" id="SignalP"/>
    </source>
</evidence>
<evidence type="ECO:0000313" key="4">
    <source>
        <dbReference type="EMBL" id="KAE9096260.1"/>
    </source>
</evidence>
<evidence type="ECO:0000313" key="9">
    <source>
        <dbReference type="Proteomes" id="UP000441208"/>
    </source>
</evidence>
<dbReference type="EMBL" id="QXGC01001084">
    <property type="protein sequence ID" value="KAE9211728.1"/>
    <property type="molecule type" value="Genomic_DNA"/>
</dbReference>
<feature type="signal peptide" evidence="3">
    <location>
        <begin position="1"/>
        <end position="31"/>
    </location>
</feature>
<feature type="compositionally biased region" description="Low complexity" evidence="2">
    <location>
        <begin position="62"/>
        <end position="73"/>
    </location>
</feature>
<evidence type="ECO:0000256" key="2">
    <source>
        <dbReference type="SAM" id="MobiDB-lite"/>
    </source>
</evidence>
<dbReference type="EMBL" id="QXGD01000805">
    <property type="protein sequence ID" value="KAE9224000.1"/>
    <property type="molecule type" value="Genomic_DNA"/>
</dbReference>
<dbReference type="AlphaFoldDB" id="A0A6A3YTN8"/>
<gene>
    <name evidence="7" type="ORF">PF002_g14826</name>
    <name evidence="6" type="ORF">PF004_g15838</name>
    <name evidence="4" type="ORF">PF007_g17070</name>
    <name evidence="5" type="ORF">PF010_g12968</name>
</gene>
<keyword evidence="3" id="KW-0732">Signal</keyword>
<evidence type="ECO:0000313" key="10">
    <source>
        <dbReference type="Proteomes" id="UP000476176"/>
    </source>
</evidence>
<evidence type="ECO:0000256" key="1">
    <source>
        <dbReference type="ARBA" id="ARBA00023026"/>
    </source>
</evidence>
<dbReference type="PANTHER" id="PTHR36234:SF5">
    <property type="entry name" value="LYSYL ENDOPEPTIDASE"/>
    <property type="match status" value="1"/>
</dbReference>
<dbReference type="SUPFAM" id="SSF50494">
    <property type="entry name" value="Trypsin-like serine proteases"/>
    <property type="match status" value="1"/>
</dbReference>
<dbReference type="Pfam" id="PF13365">
    <property type="entry name" value="Trypsin_2"/>
    <property type="match status" value="1"/>
</dbReference>
<dbReference type="Proteomes" id="UP000440367">
    <property type="component" value="Unassembled WGS sequence"/>
</dbReference>
<dbReference type="Proteomes" id="UP000441208">
    <property type="component" value="Unassembled WGS sequence"/>
</dbReference>
<sequence length="682" mass="72915">MPPCSNHNQRLQAMGIIGVITLLLMTCVANSAVSESPACMTDSSVTSDTKTTEATEIPAIPSNSSNSGSSDSNLRTVNIGMGCPEFQFAFDSAAPGNSLPFKSFTLTKGTGYAYVELHFSKLWVPRGTSVVLRAVEGFDVADTKLNLSTTYPSGRTYSDVVAPPVLSKEFRLEFYRNEGSRNTTDVDFSVDDFNVTDSKSKCFGFVVASYYYVLVDDSNPLVATVESVCAADNTHEAVCYYDDSATRAAYLAARSVARLFITKGRNIFASCTGWLLGNQGHLMTNYHCVATDAEASTTTVEFMVEADKCNGSVSCTWKECRGSMVSATTKLVHANEALDYALLKLPSNGAQIAQTYGYLRLKTRAGVVGEQLYIPQHPLGNRKRIALVDDYTSNVALLSLSATSCGTTGYSYSGDTQSGSSGSPVVSYSDHGVVALHHCGDMCGNTGIPAKSIVADLKANGIDVAAFDGVDDGSSPSSNFERFPAYTPPVPAVVLPLTLRLKLDSAISLTAGFVSIDTVKFTLSKDTDVVFDVFSVEMADNDTFVDLNGDCKATYLDSMIYLFPTGDSAPVFSADDGSVDGTLKDGSVSFRDPYKRTFLKKGSYTLAIAPTGSSEEDALAGKTKADYPPELYTCRARGSYGSYRLEISSTIGDNPLSFTKLPRAVMINPKSCKKPTGLICSS</sequence>
<evidence type="ECO:0000313" key="5">
    <source>
        <dbReference type="EMBL" id="KAE9105556.1"/>
    </source>
</evidence>
<comment type="caution">
    <text evidence="7">The sequence shown here is derived from an EMBL/GenBank/DDBJ whole genome shotgun (WGS) entry which is preliminary data.</text>
</comment>
<dbReference type="Proteomes" id="UP000488956">
    <property type="component" value="Unassembled WGS sequence"/>
</dbReference>
<reference evidence="8 9" key="1">
    <citation type="submission" date="2018-08" db="EMBL/GenBank/DDBJ databases">
        <title>Genomic investigation of the strawberry pathogen Phytophthora fragariae indicates pathogenicity is determined by transcriptional variation in three key races.</title>
        <authorList>
            <person name="Adams T.M."/>
            <person name="Armitage A.D."/>
            <person name="Sobczyk M.K."/>
            <person name="Bates H.J."/>
            <person name="Dunwell J.M."/>
            <person name="Nellist C.F."/>
            <person name="Harrison R.J."/>
        </authorList>
    </citation>
    <scope>NUCLEOTIDE SEQUENCE [LARGE SCALE GENOMIC DNA]</scope>
    <source>
        <strain evidence="7 8">BC-1</strain>
        <strain evidence="6 10">BC-23</strain>
        <strain evidence="4 9">NOV-71</strain>
        <strain evidence="5 11">ONT-3</strain>
    </source>
</reference>
<evidence type="ECO:0000313" key="11">
    <source>
        <dbReference type="Proteomes" id="UP000488956"/>
    </source>
</evidence>